<evidence type="ECO:0000313" key="2">
    <source>
        <dbReference type="Proteomes" id="UP001457282"/>
    </source>
</evidence>
<comment type="caution">
    <text evidence="1">The sequence shown here is derived from an EMBL/GenBank/DDBJ whole genome shotgun (WGS) entry which is preliminary data.</text>
</comment>
<organism evidence="1 2">
    <name type="scientific">Rubus argutus</name>
    <name type="common">Southern blackberry</name>
    <dbReference type="NCBI Taxonomy" id="59490"/>
    <lineage>
        <taxon>Eukaryota</taxon>
        <taxon>Viridiplantae</taxon>
        <taxon>Streptophyta</taxon>
        <taxon>Embryophyta</taxon>
        <taxon>Tracheophyta</taxon>
        <taxon>Spermatophyta</taxon>
        <taxon>Magnoliopsida</taxon>
        <taxon>eudicotyledons</taxon>
        <taxon>Gunneridae</taxon>
        <taxon>Pentapetalae</taxon>
        <taxon>rosids</taxon>
        <taxon>fabids</taxon>
        <taxon>Rosales</taxon>
        <taxon>Rosaceae</taxon>
        <taxon>Rosoideae</taxon>
        <taxon>Rosoideae incertae sedis</taxon>
        <taxon>Rubus</taxon>
    </lineage>
</organism>
<protein>
    <submittedName>
        <fullName evidence="1">Uncharacterized protein</fullName>
    </submittedName>
</protein>
<keyword evidence="2" id="KW-1185">Reference proteome</keyword>
<reference evidence="1 2" key="1">
    <citation type="journal article" date="2023" name="G3 (Bethesda)">
        <title>A chromosome-length genome assembly and annotation of blackberry (Rubus argutus, cv. 'Hillquist').</title>
        <authorList>
            <person name="Bruna T."/>
            <person name="Aryal R."/>
            <person name="Dudchenko O."/>
            <person name="Sargent D.J."/>
            <person name="Mead D."/>
            <person name="Buti M."/>
            <person name="Cavallini A."/>
            <person name="Hytonen T."/>
            <person name="Andres J."/>
            <person name="Pham M."/>
            <person name="Weisz D."/>
            <person name="Mascagni F."/>
            <person name="Usai G."/>
            <person name="Natali L."/>
            <person name="Bassil N."/>
            <person name="Fernandez G.E."/>
            <person name="Lomsadze A."/>
            <person name="Armour M."/>
            <person name="Olukolu B."/>
            <person name="Poorten T."/>
            <person name="Britton C."/>
            <person name="Davik J."/>
            <person name="Ashrafi H."/>
            <person name="Aiden E.L."/>
            <person name="Borodovsky M."/>
            <person name="Worthington M."/>
        </authorList>
    </citation>
    <scope>NUCLEOTIDE SEQUENCE [LARGE SCALE GENOMIC DNA]</scope>
    <source>
        <strain evidence="1">PI 553951</strain>
    </source>
</reference>
<gene>
    <name evidence="1" type="ORF">M0R45_020782</name>
</gene>
<accession>A0AAW1XBJ3</accession>
<dbReference type="AlphaFoldDB" id="A0AAW1XBJ3"/>
<sequence>MRLMGTGVTSMRLWLMGTGRYLHEAHGYRGYRHESFSHGYEGTDIRLIGTESTAMRLLLMGTFMRLMGYRGYRHEVFYSWVRGYRHEAFCSWVPVGYLHEAHGYRGYRGYRHESFSHGYEGTDMRLIGTESTAVRLLLMGTRVPT</sequence>
<dbReference type="EMBL" id="JBEDUW010000004">
    <property type="protein sequence ID" value="KAK9933591.1"/>
    <property type="molecule type" value="Genomic_DNA"/>
</dbReference>
<proteinExistence type="predicted"/>
<dbReference type="Proteomes" id="UP001457282">
    <property type="component" value="Unassembled WGS sequence"/>
</dbReference>
<name>A0AAW1XBJ3_RUBAR</name>
<evidence type="ECO:0000313" key="1">
    <source>
        <dbReference type="EMBL" id="KAK9933591.1"/>
    </source>
</evidence>